<dbReference type="PANTHER" id="PTHR44942">
    <property type="entry name" value="METHYLTRANSF_11 DOMAIN-CONTAINING PROTEIN"/>
    <property type="match status" value="1"/>
</dbReference>
<gene>
    <name evidence="5" type="ORF">LOD99_9479</name>
</gene>
<protein>
    <recommendedName>
        <fullName evidence="4">Methyltransferase type 11 domain-containing protein</fullName>
    </recommendedName>
</protein>
<sequence>MAFASEKMNTLYRMFEDSSHAENYSMYRLGYPEELKQSILTFMADNGCNQSDTRLLLDIGCGTGISTRLFSDSCTSCWGVDISYEQLKQAISRKGRNVFYLMSLAESTCFKDNTFDLITVGQAWHWFDADRFNEEVKRILAPHGCIAVYGYSFPTILNHDKAQEILYKFYTVTLAPYWSERRELVRSHYSSLVLPFKTKFRNDNLSINVKVTLNGLLNYIDTTSAAHLMNKINPGNTITKDFKQELAVAIGGSDVSKDFNPLLDIRASVFMEIAKKD</sequence>
<keyword evidence="3" id="KW-0808">Transferase</keyword>
<dbReference type="AlphaFoldDB" id="A0AAV7JBN6"/>
<comment type="caution">
    <text evidence="5">The sequence shown here is derived from an EMBL/GenBank/DDBJ whole genome shotgun (WGS) entry which is preliminary data.</text>
</comment>
<feature type="domain" description="Methyltransferase type 11" evidence="4">
    <location>
        <begin position="57"/>
        <end position="147"/>
    </location>
</feature>
<dbReference type="InterPro" id="IPR051052">
    <property type="entry name" value="Diverse_substrate_MTase"/>
</dbReference>
<dbReference type="PANTHER" id="PTHR44942:SF4">
    <property type="entry name" value="METHYLTRANSFERASE TYPE 11 DOMAIN-CONTAINING PROTEIN"/>
    <property type="match status" value="1"/>
</dbReference>
<dbReference type="SUPFAM" id="SSF53335">
    <property type="entry name" value="S-adenosyl-L-methionine-dependent methyltransferases"/>
    <property type="match status" value="1"/>
</dbReference>
<accession>A0AAV7JBN6</accession>
<dbReference type="Gene3D" id="3.40.50.150">
    <property type="entry name" value="Vaccinia Virus protein VP39"/>
    <property type="match status" value="1"/>
</dbReference>
<dbReference type="InterPro" id="IPR029063">
    <property type="entry name" value="SAM-dependent_MTases_sf"/>
</dbReference>
<dbReference type="Pfam" id="PF08241">
    <property type="entry name" value="Methyltransf_11"/>
    <property type="match status" value="1"/>
</dbReference>
<dbReference type="InterPro" id="IPR013216">
    <property type="entry name" value="Methyltransf_11"/>
</dbReference>
<proteinExistence type="inferred from homology"/>
<evidence type="ECO:0000256" key="3">
    <source>
        <dbReference type="ARBA" id="ARBA00022679"/>
    </source>
</evidence>
<keyword evidence="6" id="KW-1185">Reference proteome</keyword>
<dbReference type="EMBL" id="JAKMXF010000362">
    <property type="protein sequence ID" value="KAI6646128.1"/>
    <property type="molecule type" value="Genomic_DNA"/>
</dbReference>
<dbReference type="Proteomes" id="UP001165289">
    <property type="component" value="Unassembled WGS sequence"/>
</dbReference>
<keyword evidence="2" id="KW-0489">Methyltransferase</keyword>
<name>A0AAV7JBN6_9METZ</name>
<organism evidence="5 6">
    <name type="scientific">Oopsacas minuta</name>
    <dbReference type="NCBI Taxonomy" id="111878"/>
    <lineage>
        <taxon>Eukaryota</taxon>
        <taxon>Metazoa</taxon>
        <taxon>Porifera</taxon>
        <taxon>Hexactinellida</taxon>
        <taxon>Hexasterophora</taxon>
        <taxon>Lyssacinosida</taxon>
        <taxon>Leucopsacidae</taxon>
        <taxon>Oopsacas</taxon>
    </lineage>
</organism>
<evidence type="ECO:0000313" key="5">
    <source>
        <dbReference type="EMBL" id="KAI6646128.1"/>
    </source>
</evidence>
<reference evidence="5 6" key="1">
    <citation type="journal article" date="2023" name="BMC Biol.">
        <title>The compact genome of the sponge Oopsacas minuta (Hexactinellida) is lacking key metazoan core genes.</title>
        <authorList>
            <person name="Santini S."/>
            <person name="Schenkelaars Q."/>
            <person name="Jourda C."/>
            <person name="Duchesne M."/>
            <person name="Belahbib H."/>
            <person name="Rocher C."/>
            <person name="Selva M."/>
            <person name="Riesgo A."/>
            <person name="Vervoort M."/>
            <person name="Leys S.P."/>
            <person name="Kodjabachian L."/>
            <person name="Le Bivic A."/>
            <person name="Borchiellini C."/>
            <person name="Claverie J.M."/>
            <person name="Renard E."/>
        </authorList>
    </citation>
    <scope>NUCLEOTIDE SEQUENCE [LARGE SCALE GENOMIC DNA]</scope>
    <source>
        <strain evidence="5">SPO-2</strain>
    </source>
</reference>
<comment type="similarity">
    <text evidence="1">Belongs to the methyltransferase superfamily.</text>
</comment>
<dbReference type="GO" id="GO:0008757">
    <property type="term" value="F:S-adenosylmethionine-dependent methyltransferase activity"/>
    <property type="evidence" value="ECO:0007669"/>
    <property type="project" value="InterPro"/>
</dbReference>
<evidence type="ECO:0000259" key="4">
    <source>
        <dbReference type="Pfam" id="PF08241"/>
    </source>
</evidence>
<dbReference type="CDD" id="cd02440">
    <property type="entry name" value="AdoMet_MTases"/>
    <property type="match status" value="1"/>
</dbReference>
<evidence type="ECO:0000313" key="6">
    <source>
        <dbReference type="Proteomes" id="UP001165289"/>
    </source>
</evidence>
<dbReference type="GO" id="GO:0032259">
    <property type="term" value="P:methylation"/>
    <property type="evidence" value="ECO:0007669"/>
    <property type="project" value="UniProtKB-KW"/>
</dbReference>
<evidence type="ECO:0000256" key="2">
    <source>
        <dbReference type="ARBA" id="ARBA00022603"/>
    </source>
</evidence>
<evidence type="ECO:0000256" key="1">
    <source>
        <dbReference type="ARBA" id="ARBA00008361"/>
    </source>
</evidence>